<sequence>MRALSDNMRGALLMMGSMAAFVFNDACMKVVLKDLPLFQAILLRGLATVFFMVLVSHWLGGLDFRLPRRDWFLVTLRTLADVGATYFFITALREMPIANITAILQVLPLTVTLTGAMLFGEPLGWRRLVAIMIGFAGVMIIVRPGVDGFNSYAYYALIAVAFVTVRDLCARRLSAGVSSVTIALIGATGVVIFAAIGAVGGEWEPVSGKSAALLAGATFFIIGGYLFSVMTMRLGEIGFIAPFRYTSLLWALLLGFVVFGDWPDGVTMLGIAIVVAMGAFTFYRERQIARR</sequence>
<keyword evidence="9" id="KW-1185">Reference proteome</keyword>
<feature type="transmembrane region" description="Helical" evidence="6">
    <location>
        <begin position="128"/>
        <end position="146"/>
    </location>
</feature>
<feature type="domain" description="EamA" evidence="7">
    <location>
        <begin position="9"/>
        <end position="142"/>
    </location>
</feature>
<evidence type="ECO:0000256" key="2">
    <source>
        <dbReference type="ARBA" id="ARBA00009853"/>
    </source>
</evidence>
<dbReference type="PANTHER" id="PTHR22911:SF6">
    <property type="entry name" value="SOLUTE CARRIER FAMILY 35 MEMBER G1"/>
    <property type="match status" value="1"/>
</dbReference>
<organism evidence="8 9">
    <name type="scientific">Profundibacter amoris</name>
    <dbReference type="NCBI Taxonomy" id="2171755"/>
    <lineage>
        <taxon>Bacteria</taxon>
        <taxon>Pseudomonadati</taxon>
        <taxon>Pseudomonadota</taxon>
        <taxon>Alphaproteobacteria</taxon>
        <taxon>Rhodobacterales</taxon>
        <taxon>Paracoccaceae</taxon>
        <taxon>Profundibacter</taxon>
    </lineage>
</organism>
<comment type="similarity">
    <text evidence="2">Belongs to the drug/metabolite transporter (DMT) superfamily. 10 TMS drug/metabolite exporter (DME) (TC 2.A.7.3) family.</text>
</comment>
<keyword evidence="3 6" id="KW-0812">Transmembrane</keyword>
<dbReference type="OrthoDB" id="7165334at2"/>
<gene>
    <name evidence="8" type="ORF">BAR1_00525</name>
</gene>
<feature type="transmembrane region" description="Helical" evidence="6">
    <location>
        <begin position="37"/>
        <end position="59"/>
    </location>
</feature>
<feature type="transmembrane region" description="Helical" evidence="6">
    <location>
        <begin position="242"/>
        <end position="259"/>
    </location>
</feature>
<comment type="subcellular location">
    <subcellularLocation>
        <location evidence="1">Membrane</location>
        <topology evidence="1">Multi-pass membrane protein</topology>
    </subcellularLocation>
</comment>
<dbReference type="InterPro" id="IPR000620">
    <property type="entry name" value="EamA_dom"/>
</dbReference>
<feature type="transmembrane region" description="Helical" evidence="6">
    <location>
        <begin position="211"/>
        <end position="230"/>
    </location>
</feature>
<name>A0A347UCH0_9RHOB</name>
<dbReference type="KEGG" id="pamo:BAR1_00525"/>
<dbReference type="Proteomes" id="UP000261704">
    <property type="component" value="Chromosome"/>
</dbReference>
<accession>A0A347UCH0</accession>
<reference evidence="8 9" key="1">
    <citation type="submission" date="2018-09" db="EMBL/GenBank/DDBJ databases">
        <title>Profundibacter amoris BAR1 gen. nov., sp. nov., a new member of the Roseobacter clade isolated at Lokis Castle Vent Field on the Arctic Mid-Oceanic Ridge.</title>
        <authorList>
            <person name="Le Moine Bauer S."/>
            <person name="Sjoeberg A.G."/>
            <person name="L'Haridon S."/>
            <person name="Stokke R."/>
            <person name="Roalkvam I."/>
            <person name="Steen I.H."/>
            <person name="Dahle H."/>
        </authorList>
    </citation>
    <scope>NUCLEOTIDE SEQUENCE [LARGE SCALE GENOMIC DNA]</scope>
    <source>
        <strain evidence="8 9">BAR1</strain>
    </source>
</reference>
<protein>
    <submittedName>
        <fullName evidence="8">DMT family transporter</fullName>
    </submittedName>
</protein>
<feature type="transmembrane region" description="Helical" evidence="6">
    <location>
        <begin position="176"/>
        <end position="199"/>
    </location>
</feature>
<dbReference type="PANTHER" id="PTHR22911">
    <property type="entry name" value="ACYL-MALONYL CONDENSING ENZYME-RELATED"/>
    <property type="match status" value="1"/>
</dbReference>
<proteinExistence type="inferred from homology"/>
<evidence type="ECO:0000256" key="1">
    <source>
        <dbReference type="ARBA" id="ARBA00004141"/>
    </source>
</evidence>
<evidence type="ECO:0000313" key="9">
    <source>
        <dbReference type="Proteomes" id="UP000261704"/>
    </source>
</evidence>
<evidence type="ECO:0000256" key="5">
    <source>
        <dbReference type="ARBA" id="ARBA00023136"/>
    </source>
</evidence>
<evidence type="ECO:0000313" key="8">
    <source>
        <dbReference type="EMBL" id="AXX96548.1"/>
    </source>
</evidence>
<dbReference type="GO" id="GO:0016020">
    <property type="term" value="C:membrane"/>
    <property type="evidence" value="ECO:0007669"/>
    <property type="project" value="UniProtKB-SubCell"/>
</dbReference>
<evidence type="ECO:0000256" key="6">
    <source>
        <dbReference type="SAM" id="Phobius"/>
    </source>
</evidence>
<feature type="transmembrane region" description="Helical" evidence="6">
    <location>
        <begin position="97"/>
        <end position="119"/>
    </location>
</feature>
<dbReference type="EMBL" id="CP032125">
    <property type="protein sequence ID" value="AXX96548.1"/>
    <property type="molecule type" value="Genomic_DNA"/>
</dbReference>
<feature type="transmembrane region" description="Helical" evidence="6">
    <location>
        <begin position="12"/>
        <end position="31"/>
    </location>
</feature>
<evidence type="ECO:0000256" key="4">
    <source>
        <dbReference type="ARBA" id="ARBA00022989"/>
    </source>
</evidence>
<dbReference type="RefSeq" id="WP_118941206.1">
    <property type="nucleotide sequence ID" value="NZ_CP032125.1"/>
</dbReference>
<evidence type="ECO:0000256" key="3">
    <source>
        <dbReference type="ARBA" id="ARBA00022692"/>
    </source>
</evidence>
<dbReference type="Gene3D" id="1.10.3730.20">
    <property type="match status" value="1"/>
</dbReference>
<keyword evidence="4 6" id="KW-1133">Transmembrane helix</keyword>
<dbReference type="AlphaFoldDB" id="A0A347UCH0"/>
<feature type="transmembrane region" description="Helical" evidence="6">
    <location>
        <begin position="265"/>
        <end position="283"/>
    </location>
</feature>
<dbReference type="SUPFAM" id="SSF103481">
    <property type="entry name" value="Multidrug resistance efflux transporter EmrE"/>
    <property type="match status" value="2"/>
</dbReference>
<keyword evidence="5 6" id="KW-0472">Membrane</keyword>
<dbReference type="InterPro" id="IPR037185">
    <property type="entry name" value="EmrE-like"/>
</dbReference>
<evidence type="ECO:0000259" key="7">
    <source>
        <dbReference type="Pfam" id="PF00892"/>
    </source>
</evidence>
<feature type="transmembrane region" description="Helical" evidence="6">
    <location>
        <begin position="71"/>
        <end position="91"/>
    </location>
</feature>
<dbReference type="Pfam" id="PF00892">
    <property type="entry name" value="EamA"/>
    <property type="match status" value="1"/>
</dbReference>